<dbReference type="EMBL" id="JACGWO010000008">
    <property type="protein sequence ID" value="KAK4421627.1"/>
    <property type="molecule type" value="Genomic_DNA"/>
</dbReference>
<reference evidence="2" key="1">
    <citation type="submission" date="2020-06" db="EMBL/GenBank/DDBJ databases">
        <authorList>
            <person name="Li T."/>
            <person name="Hu X."/>
            <person name="Zhang T."/>
            <person name="Song X."/>
            <person name="Zhang H."/>
            <person name="Dai N."/>
            <person name="Sheng W."/>
            <person name="Hou X."/>
            <person name="Wei L."/>
        </authorList>
    </citation>
    <scope>NUCLEOTIDE SEQUENCE</scope>
    <source>
        <strain evidence="2">3651</strain>
        <tissue evidence="2">Leaf</tissue>
    </source>
</reference>
<evidence type="ECO:0000313" key="2">
    <source>
        <dbReference type="EMBL" id="KAK4421627.1"/>
    </source>
</evidence>
<sequence>MCQRSIEVIPGLLKRLARYDEVVHCLDNRMDMVEKRHSGWQADVVVVDHDTIRSAVAVVKVIFGTKLSFDIGQARLNHLKERHEMFSWLFNRPGVRWIPRPNIVLVNESLWEDIGRVRKALGSSVPVRHRAGMEELKIIFGVPENEPYHPSDGEVYPETRNLLGEIEVRMPPGGNENSEGESTVDKA</sequence>
<evidence type="ECO:0000313" key="3">
    <source>
        <dbReference type="Proteomes" id="UP001293254"/>
    </source>
</evidence>
<accession>A0AAE1Y175</accession>
<organism evidence="2 3">
    <name type="scientific">Sesamum alatum</name>
    <dbReference type="NCBI Taxonomy" id="300844"/>
    <lineage>
        <taxon>Eukaryota</taxon>
        <taxon>Viridiplantae</taxon>
        <taxon>Streptophyta</taxon>
        <taxon>Embryophyta</taxon>
        <taxon>Tracheophyta</taxon>
        <taxon>Spermatophyta</taxon>
        <taxon>Magnoliopsida</taxon>
        <taxon>eudicotyledons</taxon>
        <taxon>Gunneridae</taxon>
        <taxon>Pentapetalae</taxon>
        <taxon>asterids</taxon>
        <taxon>lamiids</taxon>
        <taxon>Lamiales</taxon>
        <taxon>Pedaliaceae</taxon>
        <taxon>Sesamum</taxon>
    </lineage>
</organism>
<keyword evidence="3" id="KW-1185">Reference proteome</keyword>
<proteinExistence type="predicted"/>
<comment type="caution">
    <text evidence="2">The sequence shown here is derived from an EMBL/GenBank/DDBJ whole genome shotgun (WGS) entry which is preliminary data.</text>
</comment>
<name>A0AAE1Y175_9LAMI</name>
<protein>
    <submittedName>
        <fullName evidence="2">Uncharacterized protein</fullName>
    </submittedName>
</protein>
<feature type="region of interest" description="Disordered" evidence="1">
    <location>
        <begin position="168"/>
        <end position="187"/>
    </location>
</feature>
<gene>
    <name evidence="2" type="ORF">Salat_2113300</name>
</gene>
<reference evidence="2" key="2">
    <citation type="journal article" date="2024" name="Plant">
        <title>Genomic evolution and insights into agronomic trait innovations of Sesamum species.</title>
        <authorList>
            <person name="Miao H."/>
            <person name="Wang L."/>
            <person name="Qu L."/>
            <person name="Liu H."/>
            <person name="Sun Y."/>
            <person name="Le M."/>
            <person name="Wang Q."/>
            <person name="Wei S."/>
            <person name="Zheng Y."/>
            <person name="Lin W."/>
            <person name="Duan Y."/>
            <person name="Cao H."/>
            <person name="Xiong S."/>
            <person name="Wang X."/>
            <person name="Wei L."/>
            <person name="Li C."/>
            <person name="Ma Q."/>
            <person name="Ju M."/>
            <person name="Zhao R."/>
            <person name="Li G."/>
            <person name="Mu C."/>
            <person name="Tian Q."/>
            <person name="Mei H."/>
            <person name="Zhang T."/>
            <person name="Gao T."/>
            <person name="Zhang H."/>
        </authorList>
    </citation>
    <scope>NUCLEOTIDE SEQUENCE</scope>
    <source>
        <strain evidence="2">3651</strain>
    </source>
</reference>
<dbReference type="Proteomes" id="UP001293254">
    <property type="component" value="Unassembled WGS sequence"/>
</dbReference>
<dbReference type="AlphaFoldDB" id="A0AAE1Y175"/>
<evidence type="ECO:0000256" key="1">
    <source>
        <dbReference type="SAM" id="MobiDB-lite"/>
    </source>
</evidence>